<keyword evidence="4 7" id="KW-0238">DNA-binding</keyword>
<evidence type="ECO:0000256" key="5">
    <source>
        <dbReference type="ARBA" id="ARBA00023163"/>
    </source>
</evidence>
<dbReference type="SMART" id="SM00862">
    <property type="entry name" value="Trans_reg_C"/>
    <property type="match status" value="1"/>
</dbReference>
<feature type="domain" description="Response regulatory" evidence="8">
    <location>
        <begin position="5"/>
        <end position="119"/>
    </location>
</feature>
<dbReference type="SMART" id="SM00448">
    <property type="entry name" value="REC"/>
    <property type="match status" value="1"/>
</dbReference>
<dbReference type="GO" id="GO:0000156">
    <property type="term" value="F:phosphorelay response regulator activity"/>
    <property type="evidence" value="ECO:0007669"/>
    <property type="project" value="TreeGrafter"/>
</dbReference>
<dbReference type="InterPro" id="IPR036388">
    <property type="entry name" value="WH-like_DNA-bd_sf"/>
</dbReference>
<dbReference type="GO" id="GO:0005829">
    <property type="term" value="C:cytosol"/>
    <property type="evidence" value="ECO:0007669"/>
    <property type="project" value="TreeGrafter"/>
</dbReference>
<gene>
    <name evidence="10" type="ORF">EXN75_12065</name>
</gene>
<evidence type="ECO:0000256" key="2">
    <source>
        <dbReference type="ARBA" id="ARBA00023012"/>
    </source>
</evidence>
<comment type="caution">
    <text evidence="10">The sequence shown here is derived from an EMBL/GenBank/DDBJ whole genome shotgun (WGS) entry which is preliminary data.</text>
</comment>
<sequence>MEKIKILLVDDDLKFGNIAVKILQKAGYDVFFQNSLFGVESLIMKLSPNLIILDVMIGEENSLERINDIRLAAEDTPIMCVSSLHNTEFKAEAANNGAMIYIEKPFDIGEFLGWVNRYAKHKDFCNSRMINIGVYYTLDTEGRTLSYQGTKEKVLGFTEFNTLKLLWVNKGEIVPRQEFKDTVWKGVTCTDESLNNVIYHLRRYLEKDTSIHLETLRGEGFKMWIEDYCI</sequence>
<dbReference type="InterPro" id="IPR039420">
    <property type="entry name" value="WalR-like"/>
</dbReference>
<dbReference type="GO" id="GO:0000976">
    <property type="term" value="F:transcription cis-regulatory region binding"/>
    <property type="evidence" value="ECO:0007669"/>
    <property type="project" value="TreeGrafter"/>
</dbReference>
<accession>A0A4Y8VFG7</accession>
<keyword evidence="1 6" id="KW-0597">Phosphoprotein</keyword>
<evidence type="ECO:0000256" key="6">
    <source>
        <dbReference type="PROSITE-ProRule" id="PRU00169"/>
    </source>
</evidence>
<dbReference type="PANTHER" id="PTHR48111:SF1">
    <property type="entry name" value="TWO-COMPONENT RESPONSE REGULATOR ORR33"/>
    <property type="match status" value="1"/>
</dbReference>
<dbReference type="Pfam" id="PF00072">
    <property type="entry name" value="Response_reg"/>
    <property type="match status" value="1"/>
</dbReference>
<dbReference type="GO" id="GO:0032993">
    <property type="term" value="C:protein-DNA complex"/>
    <property type="evidence" value="ECO:0007669"/>
    <property type="project" value="TreeGrafter"/>
</dbReference>
<dbReference type="SUPFAM" id="SSF46894">
    <property type="entry name" value="C-terminal effector domain of the bipartite response regulators"/>
    <property type="match status" value="1"/>
</dbReference>
<dbReference type="PROSITE" id="PS51755">
    <property type="entry name" value="OMPR_PHOB"/>
    <property type="match status" value="1"/>
</dbReference>
<feature type="DNA-binding region" description="OmpR/PhoB-type" evidence="7">
    <location>
        <begin position="127"/>
        <end position="225"/>
    </location>
</feature>
<evidence type="ECO:0000259" key="8">
    <source>
        <dbReference type="PROSITE" id="PS50110"/>
    </source>
</evidence>
<dbReference type="EMBL" id="SGVY01000035">
    <property type="protein sequence ID" value="TFH78053.1"/>
    <property type="molecule type" value="Genomic_DNA"/>
</dbReference>
<dbReference type="InterPro" id="IPR001867">
    <property type="entry name" value="OmpR/PhoB-type_DNA-bd"/>
</dbReference>
<organism evidence="10 11">
    <name type="scientific">Segatella hominis</name>
    <dbReference type="NCBI Taxonomy" id="2518605"/>
    <lineage>
        <taxon>Bacteria</taxon>
        <taxon>Pseudomonadati</taxon>
        <taxon>Bacteroidota</taxon>
        <taxon>Bacteroidia</taxon>
        <taxon>Bacteroidales</taxon>
        <taxon>Prevotellaceae</taxon>
        <taxon>Segatella</taxon>
    </lineage>
</organism>
<dbReference type="Gene3D" id="3.40.50.2300">
    <property type="match status" value="1"/>
</dbReference>
<reference evidence="10 11" key="1">
    <citation type="submission" date="2019-02" db="EMBL/GenBank/DDBJ databases">
        <title>Draft Genome Sequence of the Prevotella sp. BCRC 81118, Isolated from Human Feces.</title>
        <authorList>
            <person name="Huang C.-H."/>
        </authorList>
    </citation>
    <scope>NUCLEOTIDE SEQUENCE [LARGE SCALE GENOMIC DNA]</scope>
    <source>
        <strain evidence="10 11">BCRC 81118</strain>
    </source>
</reference>
<keyword evidence="5" id="KW-0804">Transcription</keyword>
<evidence type="ECO:0000256" key="7">
    <source>
        <dbReference type="PROSITE-ProRule" id="PRU01091"/>
    </source>
</evidence>
<dbReference type="GeneID" id="302996013"/>
<dbReference type="GO" id="GO:0006355">
    <property type="term" value="P:regulation of DNA-templated transcription"/>
    <property type="evidence" value="ECO:0007669"/>
    <property type="project" value="InterPro"/>
</dbReference>
<evidence type="ECO:0000256" key="4">
    <source>
        <dbReference type="ARBA" id="ARBA00023125"/>
    </source>
</evidence>
<dbReference type="RefSeq" id="WP_134844016.1">
    <property type="nucleotide sequence ID" value="NZ_DBGBKM010000129.1"/>
</dbReference>
<name>A0A4Y8VFG7_9BACT</name>
<proteinExistence type="predicted"/>
<dbReference type="InterPro" id="IPR011006">
    <property type="entry name" value="CheY-like_superfamily"/>
</dbReference>
<feature type="domain" description="OmpR/PhoB-type" evidence="9">
    <location>
        <begin position="127"/>
        <end position="225"/>
    </location>
</feature>
<evidence type="ECO:0000256" key="1">
    <source>
        <dbReference type="ARBA" id="ARBA00022553"/>
    </source>
</evidence>
<dbReference type="InterPro" id="IPR016032">
    <property type="entry name" value="Sig_transdc_resp-reg_C-effctor"/>
</dbReference>
<evidence type="ECO:0000313" key="11">
    <source>
        <dbReference type="Proteomes" id="UP000297872"/>
    </source>
</evidence>
<protein>
    <submittedName>
        <fullName evidence="10">Response regulator transcription factor</fullName>
    </submittedName>
</protein>
<keyword evidence="11" id="KW-1185">Reference proteome</keyword>
<dbReference type="CDD" id="cd00383">
    <property type="entry name" value="trans_reg_C"/>
    <property type="match status" value="1"/>
</dbReference>
<feature type="modified residue" description="4-aspartylphosphate" evidence="6">
    <location>
        <position position="54"/>
    </location>
</feature>
<dbReference type="Pfam" id="PF00486">
    <property type="entry name" value="Trans_reg_C"/>
    <property type="match status" value="1"/>
</dbReference>
<dbReference type="AlphaFoldDB" id="A0A4Y8VFG7"/>
<dbReference type="InterPro" id="IPR001789">
    <property type="entry name" value="Sig_transdc_resp-reg_receiver"/>
</dbReference>
<evidence type="ECO:0000259" key="9">
    <source>
        <dbReference type="PROSITE" id="PS51755"/>
    </source>
</evidence>
<dbReference type="PANTHER" id="PTHR48111">
    <property type="entry name" value="REGULATOR OF RPOS"/>
    <property type="match status" value="1"/>
</dbReference>
<dbReference type="OrthoDB" id="1524092at2"/>
<dbReference type="Gene3D" id="1.10.10.10">
    <property type="entry name" value="Winged helix-like DNA-binding domain superfamily/Winged helix DNA-binding domain"/>
    <property type="match status" value="1"/>
</dbReference>
<keyword evidence="2" id="KW-0902">Two-component regulatory system</keyword>
<evidence type="ECO:0000256" key="3">
    <source>
        <dbReference type="ARBA" id="ARBA00023015"/>
    </source>
</evidence>
<dbReference type="Proteomes" id="UP000297872">
    <property type="component" value="Unassembled WGS sequence"/>
</dbReference>
<dbReference type="SUPFAM" id="SSF52172">
    <property type="entry name" value="CheY-like"/>
    <property type="match status" value="1"/>
</dbReference>
<evidence type="ECO:0000313" key="10">
    <source>
        <dbReference type="EMBL" id="TFH78053.1"/>
    </source>
</evidence>
<keyword evidence="3" id="KW-0805">Transcription regulation</keyword>
<dbReference type="PROSITE" id="PS50110">
    <property type="entry name" value="RESPONSE_REGULATORY"/>
    <property type="match status" value="1"/>
</dbReference>